<feature type="chain" id="PRO_5042018332" evidence="2">
    <location>
        <begin position="20"/>
        <end position="174"/>
    </location>
</feature>
<reference evidence="3 4" key="1">
    <citation type="submission" date="2018-11" db="EMBL/GenBank/DDBJ databases">
        <title>Novel bacteria species description.</title>
        <authorList>
            <person name="Han J.-H."/>
        </authorList>
    </citation>
    <scope>NUCLEOTIDE SEQUENCE [LARGE SCALE GENOMIC DNA]</scope>
    <source>
        <strain evidence="3 4">KCTC23259</strain>
    </source>
</reference>
<keyword evidence="2" id="KW-0732">Signal</keyword>
<feature type="region of interest" description="Disordered" evidence="1">
    <location>
        <begin position="139"/>
        <end position="174"/>
    </location>
</feature>
<dbReference type="RefSeq" id="WP_255038485.1">
    <property type="nucleotide sequence ID" value="NZ_RJUF01000176.1"/>
</dbReference>
<organism evidence="3 4">
    <name type="scientific">Lacihabitans soyangensis</name>
    <dbReference type="NCBI Taxonomy" id="869394"/>
    <lineage>
        <taxon>Bacteria</taxon>
        <taxon>Pseudomonadati</taxon>
        <taxon>Bacteroidota</taxon>
        <taxon>Cytophagia</taxon>
        <taxon>Cytophagales</taxon>
        <taxon>Leadbetterellaceae</taxon>
        <taxon>Lacihabitans</taxon>
    </lineage>
</organism>
<dbReference type="EMBL" id="RJUF01000176">
    <property type="protein sequence ID" value="MCP9764797.1"/>
    <property type="molecule type" value="Genomic_DNA"/>
</dbReference>
<accession>A0AAE3KTS7</accession>
<dbReference type="InterPro" id="IPR032710">
    <property type="entry name" value="NTF2-like_dom_sf"/>
</dbReference>
<dbReference type="Gene3D" id="3.10.450.50">
    <property type="match status" value="1"/>
</dbReference>
<feature type="signal peptide" evidence="2">
    <location>
        <begin position="1"/>
        <end position="19"/>
    </location>
</feature>
<name>A0AAE3KTS7_9BACT</name>
<gene>
    <name evidence="3" type="ORF">EGI31_17800</name>
</gene>
<dbReference type="InterPro" id="IPR039437">
    <property type="entry name" value="FrzH/put_lumazine-bd"/>
</dbReference>
<dbReference type="Pfam" id="PF12893">
    <property type="entry name" value="Lumazine_bd_2"/>
    <property type="match status" value="1"/>
</dbReference>
<evidence type="ECO:0000313" key="3">
    <source>
        <dbReference type="EMBL" id="MCP9764797.1"/>
    </source>
</evidence>
<sequence>MRNILLILGLVLSLQMANAQSDEELITQTVNDYLEGGTNGEVERFKKAFLSDAIQKSVGKTGVTGMTVESLASKIKPNQKMERTTKIVSWSYAGTAATAVTETEYPTSKIIDLLNLLKVNNEWKIVSRVYSRIEKEESVTSSSPMVAKVDPKAKGKTAAATPPVKKKPVVNDGW</sequence>
<dbReference type="Proteomes" id="UP001204144">
    <property type="component" value="Unassembled WGS sequence"/>
</dbReference>
<evidence type="ECO:0000313" key="4">
    <source>
        <dbReference type="Proteomes" id="UP001204144"/>
    </source>
</evidence>
<protein>
    <submittedName>
        <fullName evidence="3">DUF4878 domain-containing protein</fullName>
    </submittedName>
</protein>
<dbReference type="SUPFAM" id="SSF54427">
    <property type="entry name" value="NTF2-like"/>
    <property type="match status" value="1"/>
</dbReference>
<comment type="caution">
    <text evidence="3">The sequence shown here is derived from an EMBL/GenBank/DDBJ whole genome shotgun (WGS) entry which is preliminary data.</text>
</comment>
<evidence type="ECO:0000256" key="1">
    <source>
        <dbReference type="SAM" id="MobiDB-lite"/>
    </source>
</evidence>
<keyword evidence="4" id="KW-1185">Reference proteome</keyword>
<dbReference type="AlphaFoldDB" id="A0AAE3KTS7"/>
<evidence type="ECO:0000256" key="2">
    <source>
        <dbReference type="SAM" id="SignalP"/>
    </source>
</evidence>
<proteinExistence type="predicted"/>